<dbReference type="GO" id="GO:0006357">
    <property type="term" value="P:regulation of transcription by RNA polymerase II"/>
    <property type="evidence" value="ECO:0007669"/>
    <property type="project" value="TreeGrafter"/>
</dbReference>
<dbReference type="PROSITE" id="PS50082">
    <property type="entry name" value="WD_REPEATS_2"/>
    <property type="match status" value="6"/>
</dbReference>
<dbReference type="InterPro" id="IPR001487">
    <property type="entry name" value="Bromodomain"/>
</dbReference>
<feature type="compositionally biased region" description="Basic and acidic residues" evidence="6">
    <location>
        <begin position="957"/>
        <end position="975"/>
    </location>
</feature>
<dbReference type="PRINTS" id="PR00503">
    <property type="entry name" value="BROMODOMAIN"/>
</dbReference>
<evidence type="ECO:0000256" key="2">
    <source>
        <dbReference type="ARBA" id="ARBA00022737"/>
    </source>
</evidence>
<feature type="compositionally biased region" description="Basic residues" evidence="6">
    <location>
        <begin position="1055"/>
        <end position="1065"/>
    </location>
</feature>
<reference evidence="8" key="1">
    <citation type="submission" date="2021-11" db="EMBL/GenBank/DDBJ databases">
        <authorList>
            <person name="Schell T."/>
        </authorList>
    </citation>
    <scope>NUCLEOTIDE SEQUENCE</scope>
    <source>
        <strain evidence="8">M5</strain>
    </source>
</reference>
<feature type="repeat" description="WD" evidence="5">
    <location>
        <begin position="474"/>
        <end position="516"/>
    </location>
</feature>
<dbReference type="InterPro" id="IPR057452">
    <property type="entry name" value="BRWD/PHIP_N"/>
</dbReference>
<name>A0A8J2VYB9_9CRUS</name>
<dbReference type="InterPro" id="IPR052060">
    <property type="entry name" value="Bromo_WD_repeat"/>
</dbReference>
<feature type="compositionally biased region" description="Acidic residues" evidence="6">
    <location>
        <begin position="1808"/>
        <end position="1817"/>
    </location>
</feature>
<feature type="region of interest" description="Disordered" evidence="6">
    <location>
        <begin position="688"/>
        <end position="772"/>
    </location>
</feature>
<dbReference type="InterPro" id="IPR018359">
    <property type="entry name" value="Bromodomain_CS"/>
</dbReference>
<feature type="compositionally biased region" description="Low complexity" evidence="6">
    <location>
        <begin position="1883"/>
        <end position="1902"/>
    </location>
</feature>
<sequence length="2074" mass="231115">MDIKPYVNQSRQSDGPSSVTAELYFLIARLLSQGPCQNASEALQRELEIHGLLPKRIDWLGNEHDQTYAQVCQSFSHVGSNHLLELCRRLGPLVDKEVPTNVRGIHSLLGAGRQSILRRKEDIIRKLHREHYVVRQNKRPRLFAHDIVHPPNNVPLLLGREFTGSFDARSAAPAKLYSRVQLFCRTLGHLSAVYCVLFDRTGQYIFTGADDLLIKIWSVVTGRLLATLRGASAEIADLAVSCDNTLLAAGSCDKIVRVWCLRTTAPIAVLTGHGGTITSINFCPADRGSVRYLASTSSDGSVSFWEYVTELGQTPKFFPRPHKFNEKIRPGQAQMLCASFSPGGMFMATGCADHHVRVYAMFGQEGPERILEQEAHSDRVDSIQWANTGLRFISGSKDGTALIWRYEKQEWRTIRLRMSCRLEGASSATAEELSQKLKVTMVTWSRDDRYLFTAVSDFSIKIWDSSTGNLHKELRGHEGEAFVLEPHPFDPNVLLSAGHDGRLLIWDLSKGEVMKSFLNFIDGQGHGAVFDAKWNPSGSTIAATDSHGHLSIYGIGPSESFKKLPKAIFFHTDYRPLIRDAHHHVLDEQTQLAPHLMPPPFLVDSEGNPYPPIMQRLVPGRENLKDDQLVPTVVVNANGEQEIVVGVEIPPPPGVEVVNNPPAVVSPPQPTPQRTRSNIDQMIAELAQQQERQRNRPRSSTTAAVAAALASVPSTSTAPPNSDHSYTSRTPHTAHNRPLLIASGSGNSPSASVSPEPALGEGADEAHENGDSVNISETEATTSESLPGFSRRVIVKPLTVGQLASVKNERQGCADEEVTLFYQEVQRKSPTLFLNTSVSPGITALLAARSRGVSDDGWSPSRPRRAHPSRPPRNYQRERNVVSSPARSRMPPVSPARRTSAMAPPQSNNQHNYRTRANRTTNGTRERVREGASDGTRERSRRVVRRVVSTDEDEHVDVEVEERRSSRRTSPRDNDTGDEEETRQTRSNVRRQQPRNGDALSTSDSDDSESESDLASDLLESDDSDSETRGSSSSSSSEYSDWTAEAGVNLEPPKRTRKKVYRRPRCLSSEEETATPSTSAQPTNAEADEGEGSQPGPKKRRGPIPKAGSGGLDRIPESFRPSEWLSSVVPRRQPFYPQMGDEVIYFRQGLYGHEQYVEAINQKKLFELNLRSLPWSSQTIREQELVKIIGIKYEIKPPRLCCLKLGLMDPATGVLTGESFTLKYHDVADVLDFLVLRQNYDLAIQRNWQPGDRFRSIIDDLWWEGQLETREPFQAQCPDSMFLCYRIRWDNEEVDRLSPWDLEKIDLDRRPTAPGTGVPVIPSEIAMTLYQPRAEDWPPGGDRDSECDRISAGISQVMGLAIAEPFAAPVDLNLYPSYAYVVEYPMDLSTIKARLENRFYRRVTAVQYDVRYVYTNACKFNEPKSDIVRSASIISDLCLEIIRNRDSVDATALYHQLVERYKIRDEGAEENAACAGPSKAAGGTKRNGSAPNTPNTRSRSRRNSQHTDSESEDTSSKTKSRNGTDNGKSKEKRINTRIAKAAALSWKQQCKDLLETLNQSEDAAPFREPVSILDVPDYLQVIDHPMDLQTVREQLQVSNYATPMDFAKDVRLIFENSKNFNTNKKSRIYAMTVRLSCSFEDQIRDILASYKHRKNTDRLSKSPHSHSKGTKSSKKGKSLVPSRSTRANGVEQPRENIKMILSRGNKGQLVAQPSSSSQSVDAGFGAARRRILEEDEPSASSHSTIPNGNLVDVVEDIEAKPGPSGLSNSTSLPAANGLGKRGIKRRIVSDDDYEEEDEESPEVSLNVPEEEEEESLEPPDLTKSLEDLTKGKALKKRDAAPPVLKAIKEEESSSEDEKPISQRRRMPMMKVSVPVVKEDVRPSSSSSNSSSISKSNSSNSGSLCEDGSSLRRSGRARRKPKRPLDSEPSENEERSPALANSRKNQKRAVRTRNGGKRTVRYREDSDDEAKKRNSRHAGETKGGSSRLTRKIKSEEEDDDDDHENEDPSVKQQQNGSVKRCSRQSAQEATKRLRTELPTSSEDEEVPPMPAYTTSSRGRLRKIINHAHQDLSYSD</sequence>
<feature type="compositionally biased region" description="Low complexity" evidence="6">
    <location>
        <begin position="1029"/>
        <end position="1041"/>
    </location>
</feature>
<feature type="repeat" description="WD" evidence="5">
    <location>
        <begin position="270"/>
        <end position="306"/>
    </location>
</feature>
<dbReference type="SUPFAM" id="SSF47370">
    <property type="entry name" value="Bromodomain"/>
    <property type="match status" value="2"/>
</dbReference>
<feature type="repeat" description="WD" evidence="5">
    <location>
        <begin position="228"/>
        <end position="269"/>
    </location>
</feature>
<dbReference type="InterPro" id="IPR036322">
    <property type="entry name" value="WD40_repeat_dom_sf"/>
</dbReference>
<dbReference type="InterPro" id="IPR001680">
    <property type="entry name" value="WD40_rpt"/>
</dbReference>
<feature type="compositionally biased region" description="Basic residues" evidence="6">
    <location>
        <begin position="1654"/>
        <end position="1677"/>
    </location>
</feature>
<dbReference type="GO" id="GO:0008360">
    <property type="term" value="P:regulation of cell shape"/>
    <property type="evidence" value="ECO:0007669"/>
    <property type="project" value="TreeGrafter"/>
</dbReference>
<dbReference type="Gene3D" id="1.20.920.10">
    <property type="entry name" value="Bromodomain-like"/>
    <property type="match status" value="2"/>
</dbReference>
<dbReference type="CDD" id="cd05529">
    <property type="entry name" value="Bromo_WDR9_I_like"/>
    <property type="match status" value="1"/>
</dbReference>
<dbReference type="PROSITE" id="PS00633">
    <property type="entry name" value="BROMODOMAIN_1"/>
    <property type="match status" value="1"/>
</dbReference>
<keyword evidence="2" id="KW-0677">Repeat</keyword>
<dbReference type="EMBL" id="CAKKLH010000002">
    <property type="protein sequence ID" value="CAH0098435.1"/>
    <property type="molecule type" value="Genomic_DNA"/>
</dbReference>
<dbReference type="PANTHER" id="PTHR16266:SF17">
    <property type="entry name" value="BRWD3"/>
    <property type="match status" value="1"/>
</dbReference>
<evidence type="ECO:0000256" key="4">
    <source>
        <dbReference type="PROSITE-ProRule" id="PRU00035"/>
    </source>
</evidence>
<dbReference type="SMART" id="SM00320">
    <property type="entry name" value="WD40"/>
    <property type="match status" value="8"/>
</dbReference>
<feature type="compositionally biased region" description="Acidic residues" evidence="6">
    <location>
        <begin position="1004"/>
        <end position="1025"/>
    </location>
</feature>
<comment type="caution">
    <text evidence="8">The sequence shown here is derived from an EMBL/GenBank/DDBJ whole genome shotgun (WGS) entry which is preliminary data.</text>
</comment>
<dbReference type="SMART" id="SM00297">
    <property type="entry name" value="BROMO"/>
    <property type="match status" value="2"/>
</dbReference>
<feature type="region of interest" description="Disordered" evidence="6">
    <location>
        <begin position="850"/>
        <end position="1118"/>
    </location>
</feature>
<dbReference type="Proteomes" id="UP000789390">
    <property type="component" value="Unassembled WGS sequence"/>
</dbReference>
<feature type="compositionally biased region" description="Polar residues" evidence="6">
    <location>
        <begin position="722"/>
        <end position="733"/>
    </location>
</feature>
<dbReference type="GO" id="GO:0005634">
    <property type="term" value="C:nucleus"/>
    <property type="evidence" value="ECO:0007669"/>
    <property type="project" value="TreeGrafter"/>
</dbReference>
<feature type="region of interest" description="Disordered" evidence="6">
    <location>
        <begin position="1468"/>
        <end position="1533"/>
    </location>
</feature>
<dbReference type="CDD" id="cd00200">
    <property type="entry name" value="WD40"/>
    <property type="match status" value="1"/>
</dbReference>
<protein>
    <recommendedName>
        <fullName evidence="7">Bromo domain-containing protein</fullName>
    </recommendedName>
</protein>
<dbReference type="Gene3D" id="2.130.10.10">
    <property type="entry name" value="YVTN repeat-like/Quinoprotein amine dehydrogenase"/>
    <property type="match status" value="2"/>
</dbReference>
<evidence type="ECO:0000256" key="1">
    <source>
        <dbReference type="ARBA" id="ARBA00022574"/>
    </source>
</evidence>
<dbReference type="SUPFAM" id="SSF50978">
    <property type="entry name" value="WD40 repeat-like"/>
    <property type="match status" value="1"/>
</dbReference>
<evidence type="ECO:0000256" key="6">
    <source>
        <dbReference type="SAM" id="MobiDB-lite"/>
    </source>
</evidence>
<dbReference type="Pfam" id="PF00439">
    <property type="entry name" value="Bromodomain"/>
    <property type="match status" value="2"/>
</dbReference>
<dbReference type="InterPro" id="IPR036427">
    <property type="entry name" value="Bromodomain-like_sf"/>
</dbReference>
<evidence type="ECO:0000259" key="7">
    <source>
        <dbReference type="PROSITE" id="PS50014"/>
    </source>
</evidence>
<dbReference type="FunFam" id="1.20.920.10:FF:000081">
    <property type="entry name" value="Bromodomain and WD repeat-containing protein"/>
    <property type="match status" value="1"/>
</dbReference>
<feature type="repeat" description="WD" evidence="5">
    <location>
        <begin position="186"/>
        <end position="227"/>
    </location>
</feature>
<dbReference type="PROSITE" id="PS50294">
    <property type="entry name" value="WD_REPEATS_REGION"/>
    <property type="match status" value="4"/>
</dbReference>
<feature type="compositionally biased region" description="Basic residues" evidence="6">
    <location>
        <begin position="1943"/>
        <end position="1959"/>
    </location>
</feature>
<gene>
    <name evidence="8" type="ORF">DGAL_LOCUS513</name>
</gene>
<evidence type="ECO:0000313" key="8">
    <source>
        <dbReference type="EMBL" id="CAH0098435.1"/>
    </source>
</evidence>
<feature type="compositionally biased region" description="Polar residues" evidence="6">
    <location>
        <begin position="2009"/>
        <end position="2027"/>
    </location>
</feature>
<dbReference type="PANTHER" id="PTHR16266">
    <property type="entry name" value="WD REPEAT DOMAIN 9"/>
    <property type="match status" value="1"/>
</dbReference>
<dbReference type="InterPro" id="IPR015943">
    <property type="entry name" value="WD40/YVTN_repeat-like_dom_sf"/>
</dbReference>
<keyword evidence="1 5" id="KW-0853">WD repeat</keyword>
<accession>A0A8J2VYB9</accession>
<dbReference type="OrthoDB" id="10265743at2759"/>
<feature type="compositionally biased region" description="Low complexity" evidence="6">
    <location>
        <begin position="742"/>
        <end position="755"/>
    </location>
</feature>
<dbReference type="PROSITE" id="PS00678">
    <property type="entry name" value="WD_REPEATS_1"/>
    <property type="match status" value="2"/>
</dbReference>
<feature type="repeat" description="WD" evidence="5">
    <location>
        <begin position="432"/>
        <end position="473"/>
    </location>
</feature>
<feature type="repeat" description="WD" evidence="5">
    <location>
        <begin position="373"/>
        <end position="404"/>
    </location>
</feature>
<feature type="compositionally biased region" description="Basic and acidic residues" evidence="6">
    <location>
        <begin position="924"/>
        <end position="938"/>
    </location>
</feature>
<dbReference type="FunFam" id="2.130.10.10:FF:001856">
    <property type="entry name" value="Bromodomain and WD repeat-containing protein"/>
    <property type="match status" value="1"/>
</dbReference>
<dbReference type="InterPro" id="IPR019775">
    <property type="entry name" value="WD40_repeat_CS"/>
</dbReference>
<dbReference type="Pfam" id="PF00400">
    <property type="entry name" value="WD40"/>
    <property type="match status" value="6"/>
</dbReference>
<feature type="compositionally biased region" description="Acidic residues" evidence="6">
    <location>
        <begin position="1994"/>
        <end position="2006"/>
    </location>
</feature>
<feature type="compositionally biased region" description="Basic and acidic residues" evidence="6">
    <location>
        <begin position="1846"/>
        <end position="1860"/>
    </location>
</feature>
<dbReference type="InterPro" id="IPR057451">
    <property type="entry name" value="BRWD/PHIP_AD"/>
</dbReference>
<feature type="compositionally biased region" description="Low complexity" evidence="6">
    <location>
        <begin position="698"/>
        <end position="720"/>
    </location>
</feature>
<feature type="region of interest" description="Disordered" evidence="6">
    <location>
        <begin position="1654"/>
        <end position="1695"/>
    </location>
</feature>
<feature type="compositionally biased region" description="Basic and acidic residues" evidence="6">
    <location>
        <begin position="1960"/>
        <end position="1979"/>
    </location>
</feature>
<evidence type="ECO:0000313" key="9">
    <source>
        <dbReference type="Proteomes" id="UP000789390"/>
    </source>
</evidence>
<keyword evidence="3 4" id="KW-0103">Bromodomain</keyword>
<dbReference type="PROSITE" id="PS50014">
    <property type="entry name" value="BROMODOMAIN_2"/>
    <property type="match status" value="2"/>
</dbReference>
<feature type="domain" description="Bromo" evidence="7">
    <location>
        <begin position="1558"/>
        <end position="1628"/>
    </location>
</feature>
<feature type="compositionally biased region" description="Acidic residues" evidence="6">
    <location>
        <begin position="1790"/>
        <end position="1801"/>
    </location>
</feature>
<evidence type="ECO:0000256" key="5">
    <source>
        <dbReference type="PROSITE-ProRule" id="PRU00221"/>
    </source>
</evidence>
<evidence type="ECO:0000256" key="3">
    <source>
        <dbReference type="ARBA" id="ARBA00023117"/>
    </source>
</evidence>
<feature type="compositionally biased region" description="Basic residues" evidence="6">
    <location>
        <begin position="1912"/>
        <end position="1921"/>
    </location>
</feature>
<dbReference type="GO" id="GO:0007010">
    <property type="term" value="P:cytoskeleton organization"/>
    <property type="evidence" value="ECO:0007669"/>
    <property type="project" value="TreeGrafter"/>
</dbReference>
<proteinExistence type="predicted"/>
<dbReference type="Pfam" id="PF25313">
    <property type="entry name" value="BRWD_AD"/>
    <property type="match status" value="1"/>
</dbReference>
<dbReference type="Pfam" id="PF25437">
    <property type="entry name" value="BRWD1_N"/>
    <property type="match status" value="1"/>
</dbReference>
<feature type="domain" description="Bromo" evidence="7">
    <location>
        <begin position="1358"/>
        <end position="1428"/>
    </location>
</feature>
<feature type="region of interest" description="Disordered" evidence="6">
    <location>
        <begin position="1759"/>
        <end position="2074"/>
    </location>
</feature>
<organism evidence="8 9">
    <name type="scientific">Daphnia galeata</name>
    <dbReference type="NCBI Taxonomy" id="27404"/>
    <lineage>
        <taxon>Eukaryota</taxon>
        <taxon>Metazoa</taxon>
        <taxon>Ecdysozoa</taxon>
        <taxon>Arthropoda</taxon>
        <taxon>Crustacea</taxon>
        <taxon>Branchiopoda</taxon>
        <taxon>Diplostraca</taxon>
        <taxon>Cladocera</taxon>
        <taxon>Anomopoda</taxon>
        <taxon>Daphniidae</taxon>
        <taxon>Daphnia</taxon>
    </lineage>
</organism>
<keyword evidence="9" id="KW-1185">Reference proteome</keyword>
<dbReference type="FunFam" id="2.130.10.10:FF:000997">
    <property type="entry name" value="AGAP002030-PA-like protein"/>
    <property type="match status" value="1"/>
</dbReference>